<feature type="compositionally biased region" description="Basic and acidic residues" evidence="1">
    <location>
        <begin position="494"/>
        <end position="517"/>
    </location>
</feature>
<protein>
    <submittedName>
        <fullName evidence="2">Uncharacterized protein</fullName>
    </submittedName>
</protein>
<sequence>MLFNLGMTADAAAAHNSELASSQSETQLSVPSRHSSPRPFSFSSLPPWRSSSRSGREKSTEPERPHYEQRRSMPITAVEPISSSDDDRYSTAGPSPVRSHFAHLKSSTKQTLRPKSTYQLAHPATNARHKRLKLRPKLLLQLQRVSSTSRPVPVFDVLPSTLFMPRLARKVPNILRGKRGLGPNDLIVTTSDLYERTAGDGEKSLSSDEENGEHHDVVGTICQLQKEDALSKGKAEICLESGAVWEATPLPNGSYEFAAHTDSGLMILRWVRRGPKKRRVSAPPGSILPEDTTRRFTFSVIDPTTRRHPVIASMTRNHLEVYDRYSMPSTAPSSPTSAMSVISDNSEIDDLLDQQIIETDEALRMLIIVTGIWVAFREGWSPNFRYNDAATSPKAARATSVSKPMSTGEDDRTISVRDSDLDKQAPTDTNRRIVTWTQTPSHQNLAADRSVQYGSLSKRSNSTGAAFIERSNRRNSSSNRHNGFCSPRQSYDGTAERTRQNGRSRSEQRNLDRENAKLESTPTQSRTTRRLKQDGPTQFDGQSETLKPTKGKRRHRFSNLFDFLIRKGGHHHG</sequence>
<feature type="compositionally biased region" description="Polar residues" evidence="1">
    <location>
        <begin position="535"/>
        <end position="546"/>
    </location>
</feature>
<feature type="region of interest" description="Disordered" evidence="1">
    <location>
        <begin position="1"/>
        <end position="112"/>
    </location>
</feature>
<name>A0ABR4KK56_9EURO</name>
<accession>A0ABR4KK56</accession>
<evidence type="ECO:0000313" key="2">
    <source>
        <dbReference type="EMBL" id="KAL2852392.1"/>
    </source>
</evidence>
<feature type="region of interest" description="Disordered" evidence="1">
    <location>
        <begin position="387"/>
        <end position="432"/>
    </location>
</feature>
<gene>
    <name evidence="2" type="ORF">BJY01DRAFT_208243</name>
</gene>
<feature type="compositionally biased region" description="Basic and acidic residues" evidence="1">
    <location>
        <begin position="409"/>
        <end position="431"/>
    </location>
</feature>
<dbReference type="EMBL" id="JBFXLU010000025">
    <property type="protein sequence ID" value="KAL2852392.1"/>
    <property type="molecule type" value="Genomic_DNA"/>
</dbReference>
<comment type="caution">
    <text evidence="2">The sequence shown here is derived from an EMBL/GenBank/DDBJ whole genome shotgun (WGS) entry which is preliminary data.</text>
</comment>
<feature type="compositionally biased region" description="Polar residues" evidence="1">
    <location>
        <begin position="452"/>
        <end position="464"/>
    </location>
</feature>
<feature type="compositionally biased region" description="Low complexity" evidence="1">
    <location>
        <begin position="29"/>
        <end position="53"/>
    </location>
</feature>
<evidence type="ECO:0000313" key="3">
    <source>
        <dbReference type="Proteomes" id="UP001610446"/>
    </source>
</evidence>
<proteinExistence type="predicted"/>
<dbReference type="Proteomes" id="UP001610446">
    <property type="component" value="Unassembled WGS sequence"/>
</dbReference>
<feature type="compositionally biased region" description="Polar residues" evidence="1">
    <location>
        <begin position="18"/>
        <end position="28"/>
    </location>
</feature>
<organism evidence="2 3">
    <name type="scientific">Aspergillus pseudoustus</name>
    <dbReference type="NCBI Taxonomy" id="1810923"/>
    <lineage>
        <taxon>Eukaryota</taxon>
        <taxon>Fungi</taxon>
        <taxon>Dikarya</taxon>
        <taxon>Ascomycota</taxon>
        <taxon>Pezizomycotina</taxon>
        <taxon>Eurotiomycetes</taxon>
        <taxon>Eurotiomycetidae</taxon>
        <taxon>Eurotiales</taxon>
        <taxon>Aspergillaceae</taxon>
        <taxon>Aspergillus</taxon>
        <taxon>Aspergillus subgen. Nidulantes</taxon>
    </lineage>
</organism>
<keyword evidence="3" id="KW-1185">Reference proteome</keyword>
<feature type="compositionally biased region" description="Basic and acidic residues" evidence="1">
    <location>
        <begin position="54"/>
        <end position="71"/>
    </location>
</feature>
<reference evidence="2 3" key="1">
    <citation type="submission" date="2024-07" db="EMBL/GenBank/DDBJ databases">
        <title>Section-level genome sequencing and comparative genomics of Aspergillus sections Usti and Cavernicolus.</title>
        <authorList>
            <consortium name="Lawrence Berkeley National Laboratory"/>
            <person name="Nybo J.L."/>
            <person name="Vesth T.C."/>
            <person name="Theobald S."/>
            <person name="Frisvad J.C."/>
            <person name="Larsen T.O."/>
            <person name="Kjaerboelling I."/>
            <person name="Rothschild-Mancinelli K."/>
            <person name="Lyhne E.K."/>
            <person name="Kogle M.E."/>
            <person name="Barry K."/>
            <person name="Clum A."/>
            <person name="Na H."/>
            <person name="Ledsgaard L."/>
            <person name="Lin J."/>
            <person name="Lipzen A."/>
            <person name="Kuo A."/>
            <person name="Riley R."/>
            <person name="Mondo S."/>
            <person name="Labutti K."/>
            <person name="Haridas S."/>
            <person name="Pangalinan J."/>
            <person name="Salamov A.A."/>
            <person name="Simmons B.A."/>
            <person name="Magnuson J.K."/>
            <person name="Chen J."/>
            <person name="Drula E."/>
            <person name="Henrissat B."/>
            <person name="Wiebenga A."/>
            <person name="Lubbers R.J."/>
            <person name="Gomes A.C."/>
            <person name="Makela M.R."/>
            <person name="Stajich J."/>
            <person name="Grigoriev I.V."/>
            <person name="Mortensen U.H."/>
            <person name="De Vries R.P."/>
            <person name="Baker S.E."/>
            <person name="Andersen M.R."/>
        </authorList>
    </citation>
    <scope>NUCLEOTIDE SEQUENCE [LARGE SCALE GENOMIC DNA]</scope>
    <source>
        <strain evidence="2 3">CBS 123904</strain>
    </source>
</reference>
<feature type="region of interest" description="Disordered" evidence="1">
    <location>
        <begin position="445"/>
        <end position="554"/>
    </location>
</feature>
<evidence type="ECO:0000256" key="1">
    <source>
        <dbReference type="SAM" id="MobiDB-lite"/>
    </source>
</evidence>